<keyword evidence="6 9" id="KW-0648">Protein biosynthesis</keyword>
<dbReference type="FunFam" id="3.10.20.590:FF:000001">
    <property type="entry name" value="Leucine--tRNA ligase"/>
    <property type="match status" value="1"/>
</dbReference>
<dbReference type="SUPFAM" id="SSF50677">
    <property type="entry name" value="ValRS/IleRS/LeuRS editing domain"/>
    <property type="match status" value="1"/>
</dbReference>
<protein>
    <recommendedName>
        <fullName evidence="9">Leucine--tRNA ligase</fullName>
        <ecNumber evidence="9">6.1.1.4</ecNumber>
    </recommendedName>
    <alternativeName>
        <fullName evidence="9">Leucyl-tRNA synthetase</fullName>
        <shortName evidence="9">LeuRS</shortName>
    </alternativeName>
</protein>
<evidence type="ECO:0000256" key="5">
    <source>
        <dbReference type="ARBA" id="ARBA00022840"/>
    </source>
</evidence>
<dbReference type="GO" id="GO:0005829">
    <property type="term" value="C:cytosol"/>
    <property type="evidence" value="ECO:0007669"/>
    <property type="project" value="TreeGrafter"/>
</dbReference>
<evidence type="ECO:0000256" key="3">
    <source>
        <dbReference type="ARBA" id="ARBA00022598"/>
    </source>
</evidence>
<gene>
    <name evidence="9" type="primary">leuS</name>
    <name evidence="15" type="ORF">GT409_06125</name>
</gene>
<evidence type="ECO:0000256" key="4">
    <source>
        <dbReference type="ARBA" id="ARBA00022741"/>
    </source>
</evidence>
<dbReference type="GO" id="GO:0005524">
    <property type="term" value="F:ATP binding"/>
    <property type="evidence" value="ECO:0007669"/>
    <property type="project" value="UniProtKB-UniRule"/>
</dbReference>
<evidence type="ECO:0000313" key="16">
    <source>
        <dbReference type="Proteomes" id="UP000464954"/>
    </source>
</evidence>
<keyword evidence="4 9" id="KW-0547">Nucleotide-binding</keyword>
<keyword evidence="5 9" id="KW-0067">ATP-binding</keyword>
<dbReference type="Gene3D" id="3.10.20.590">
    <property type="match status" value="1"/>
</dbReference>
<evidence type="ECO:0000256" key="6">
    <source>
        <dbReference type="ARBA" id="ARBA00022917"/>
    </source>
</evidence>
<accession>A0A6P1M5B0</accession>
<comment type="similarity">
    <text evidence="1 9 10">Belongs to the class-I aminoacyl-tRNA synthetase family.</text>
</comment>
<dbReference type="SUPFAM" id="SSF47323">
    <property type="entry name" value="Anticodon-binding domain of a subclass of class I aminoacyl-tRNA synthetases"/>
    <property type="match status" value="1"/>
</dbReference>
<name>A0A6P1M5B0_9BACT</name>
<keyword evidence="7 9" id="KW-0030">Aminoacyl-tRNA synthetase</keyword>
<dbReference type="InterPro" id="IPR009008">
    <property type="entry name" value="Val/Leu/Ile-tRNA-synth_edit"/>
</dbReference>
<dbReference type="Gene3D" id="1.10.730.10">
    <property type="entry name" value="Isoleucyl-tRNA Synthetase, Domain 1"/>
    <property type="match status" value="1"/>
</dbReference>
<evidence type="ECO:0000256" key="2">
    <source>
        <dbReference type="ARBA" id="ARBA00022490"/>
    </source>
</evidence>
<evidence type="ECO:0000256" key="1">
    <source>
        <dbReference type="ARBA" id="ARBA00005594"/>
    </source>
</evidence>
<evidence type="ECO:0000256" key="9">
    <source>
        <dbReference type="HAMAP-Rule" id="MF_00049"/>
    </source>
</evidence>
<dbReference type="GO" id="GO:0006429">
    <property type="term" value="P:leucyl-tRNA aminoacylation"/>
    <property type="evidence" value="ECO:0007669"/>
    <property type="project" value="UniProtKB-UniRule"/>
</dbReference>
<feature type="short sequence motif" description="'HIGH' region" evidence="9">
    <location>
        <begin position="42"/>
        <end position="52"/>
    </location>
</feature>
<dbReference type="CDD" id="cd07958">
    <property type="entry name" value="Anticodon_Ia_Leu_BEm"/>
    <property type="match status" value="1"/>
</dbReference>
<dbReference type="Gene3D" id="3.40.50.620">
    <property type="entry name" value="HUPs"/>
    <property type="match status" value="2"/>
</dbReference>
<proteinExistence type="inferred from homology"/>
<feature type="domain" description="Methionyl/Valyl/Leucyl/Isoleucyl-tRNA synthetase anticodon-binding" evidence="12">
    <location>
        <begin position="676"/>
        <end position="802"/>
    </location>
</feature>
<feature type="binding site" evidence="9">
    <location>
        <position position="596"/>
    </location>
    <ligand>
        <name>ATP</name>
        <dbReference type="ChEBI" id="CHEBI:30616"/>
    </ligand>
</feature>
<evidence type="ECO:0000256" key="10">
    <source>
        <dbReference type="RuleBase" id="RU363035"/>
    </source>
</evidence>
<dbReference type="Pfam" id="PF13603">
    <property type="entry name" value="tRNA-synt_1_2"/>
    <property type="match status" value="1"/>
</dbReference>
<evidence type="ECO:0000259" key="11">
    <source>
        <dbReference type="Pfam" id="PF00133"/>
    </source>
</evidence>
<dbReference type="EC" id="6.1.1.4" evidence="9"/>
<dbReference type="NCBIfam" id="TIGR00396">
    <property type="entry name" value="leuS_bact"/>
    <property type="match status" value="1"/>
</dbReference>
<comment type="catalytic activity">
    <reaction evidence="8 9">
        <text>tRNA(Leu) + L-leucine + ATP = L-leucyl-tRNA(Leu) + AMP + diphosphate</text>
        <dbReference type="Rhea" id="RHEA:11688"/>
        <dbReference type="Rhea" id="RHEA-COMP:9613"/>
        <dbReference type="Rhea" id="RHEA-COMP:9622"/>
        <dbReference type="ChEBI" id="CHEBI:30616"/>
        <dbReference type="ChEBI" id="CHEBI:33019"/>
        <dbReference type="ChEBI" id="CHEBI:57427"/>
        <dbReference type="ChEBI" id="CHEBI:78442"/>
        <dbReference type="ChEBI" id="CHEBI:78494"/>
        <dbReference type="ChEBI" id="CHEBI:456215"/>
        <dbReference type="EC" id="6.1.1.4"/>
    </reaction>
</comment>
<evidence type="ECO:0000256" key="8">
    <source>
        <dbReference type="ARBA" id="ARBA00047469"/>
    </source>
</evidence>
<dbReference type="Pfam" id="PF09334">
    <property type="entry name" value="tRNA-synt_1g"/>
    <property type="match status" value="1"/>
</dbReference>
<dbReference type="InterPro" id="IPR002300">
    <property type="entry name" value="aa-tRNA-synth_Ia"/>
</dbReference>
<dbReference type="HAMAP" id="MF_00049_B">
    <property type="entry name" value="Leu_tRNA_synth_B"/>
    <property type="match status" value="1"/>
</dbReference>
<dbReference type="Proteomes" id="UP000464954">
    <property type="component" value="Chromosome"/>
</dbReference>
<dbReference type="InterPro" id="IPR002302">
    <property type="entry name" value="Leu-tRNA-ligase"/>
</dbReference>
<dbReference type="InterPro" id="IPR001412">
    <property type="entry name" value="aa-tRNA-synth_I_CS"/>
</dbReference>
<dbReference type="PROSITE" id="PS00178">
    <property type="entry name" value="AA_TRNA_LIGASE_I"/>
    <property type="match status" value="1"/>
</dbReference>
<keyword evidence="2 9" id="KW-0963">Cytoplasm</keyword>
<dbReference type="InterPro" id="IPR015413">
    <property type="entry name" value="Methionyl/Leucyl_tRNA_Synth"/>
</dbReference>
<keyword evidence="16" id="KW-1185">Reference proteome</keyword>
<dbReference type="EMBL" id="CP047593">
    <property type="protein sequence ID" value="QHI69037.1"/>
    <property type="molecule type" value="Genomic_DNA"/>
</dbReference>
<evidence type="ECO:0000256" key="7">
    <source>
        <dbReference type="ARBA" id="ARBA00023146"/>
    </source>
</evidence>
<feature type="domain" description="Aminoacyl-tRNA synthetase class Ia" evidence="11">
    <location>
        <begin position="427"/>
        <end position="626"/>
    </location>
</feature>
<dbReference type="PANTHER" id="PTHR43740">
    <property type="entry name" value="LEUCYL-TRNA SYNTHETASE"/>
    <property type="match status" value="1"/>
</dbReference>
<dbReference type="InterPro" id="IPR014729">
    <property type="entry name" value="Rossmann-like_a/b/a_fold"/>
</dbReference>
<dbReference type="GO" id="GO:0004823">
    <property type="term" value="F:leucine-tRNA ligase activity"/>
    <property type="evidence" value="ECO:0007669"/>
    <property type="project" value="UniProtKB-UniRule"/>
</dbReference>
<feature type="short sequence motif" description="'KMSKS' region" evidence="9">
    <location>
        <begin position="593"/>
        <end position="597"/>
    </location>
</feature>
<dbReference type="FunFam" id="1.10.730.10:FF:000011">
    <property type="entry name" value="Leucine--tRNA ligase chloroplastic/mitochondrial"/>
    <property type="match status" value="1"/>
</dbReference>
<keyword evidence="3 9" id="KW-0436">Ligase</keyword>
<dbReference type="FunFam" id="3.40.50.620:FF:000003">
    <property type="entry name" value="Leucine--tRNA ligase"/>
    <property type="match status" value="1"/>
</dbReference>
<evidence type="ECO:0000259" key="14">
    <source>
        <dbReference type="Pfam" id="PF13603"/>
    </source>
</evidence>
<dbReference type="PANTHER" id="PTHR43740:SF2">
    <property type="entry name" value="LEUCINE--TRNA LIGASE, MITOCHONDRIAL"/>
    <property type="match status" value="1"/>
</dbReference>
<dbReference type="InterPro" id="IPR025709">
    <property type="entry name" value="Leu_tRNA-synth_edit"/>
</dbReference>
<dbReference type="SUPFAM" id="SSF52374">
    <property type="entry name" value="Nucleotidylyl transferase"/>
    <property type="match status" value="1"/>
</dbReference>
<dbReference type="KEGG" id="taer:GT409_06125"/>
<feature type="domain" description="Methionyl/Leucyl tRNA synthetase" evidence="13">
    <location>
        <begin position="41"/>
        <end position="182"/>
    </location>
</feature>
<dbReference type="Pfam" id="PF08264">
    <property type="entry name" value="Anticodon_1"/>
    <property type="match status" value="1"/>
</dbReference>
<reference evidence="15 16" key="1">
    <citation type="submission" date="2020-01" db="EMBL/GenBank/DDBJ databases">
        <title>Ponticoccus aerotolerans gen. nov., sp. nov., an anaerobic bacterium and proposal of Ponticoccusceae fam. nov., Ponticoccusles ord. nov. and Ponticoccuse classis nov. in the phylum Kiritimatiellaeota.</title>
        <authorList>
            <person name="Zhou L.Y."/>
            <person name="Du Z.J."/>
        </authorList>
    </citation>
    <scope>NUCLEOTIDE SEQUENCE [LARGE SCALE GENOMIC DNA]</scope>
    <source>
        <strain evidence="15 16">S-5007</strain>
    </source>
</reference>
<dbReference type="Pfam" id="PF00133">
    <property type="entry name" value="tRNA-synt_1"/>
    <property type="match status" value="1"/>
</dbReference>
<dbReference type="PRINTS" id="PR00985">
    <property type="entry name" value="TRNASYNTHLEU"/>
</dbReference>
<evidence type="ECO:0000259" key="12">
    <source>
        <dbReference type="Pfam" id="PF08264"/>
    </source>
</evidence>
<dbReference type="AlphaFoldDB" id="A0A6P1M5B0"/>
<sequence>MNEKYPFSEIESKWQKLWTDTGTFKTDLSDTANKYYCLMMFPYPSGKLHVGHGRNYIIGDAVVRYKKMRGFNVLSPMGWDAFGLPAENAAIKTGTPPRESTMNNIAVMKEQLAAWGCCYDWDKEVASCEPNYYKWTQWLFIQMFNRGLAYKKKSNVNWCPDCATVLANEQVVDGACDRCDSTVEQKALEQWFFKITDYAHRLLDDLDKLEGWPERVKTMQRNWIGRSEGTEIDFALVPREDGAKDSSDVVSCFTTRVDTIYGCTYMSVAPEYPQLKEMVAGLPQEQDVLNFIKESAKLTNIDRESDTLEKKGVFTGRTVVNPYTGDKVPLWVGDYVLMYGTGAVMAVPAHDTRDWAFAKKYDLPIKLSIQNPEGTLKLDEMDDAYTEDGTCFDSGEFTGMPNREAIAAMVKKAEAEGFGKGTINYRLRDWLISRQRYWGAPIPIVYCDRCGMVPVEDEDLPVRLPENVEFKPTGESPLAASEEFMNCSCPKCGEPARRESDTMDTFVDSSWYFLRYLNAQDDTKAIDSHAANNWLPVDQYIGGIEHAILHLLYARFFTKVVYDLDLIDFDEPFAKLFTQGMICKKGPDGNLYKMSKSKGNVVSPNELIENYGADTVRLYTLFIGPPEKEAEWNDSAVEGSYRFLKRIWTRVWQNHGLLEEVKDSTPDMDTMDKPERDLFRKVHESVKKITHDLDGAFHFHTAISTIMELMNAVDELKVSENSSDQAKAVFRDAIEKVVLLISPFAPHIAEELWTELGHNGGVLNADWPEVIEAALHRDEIQMALQVNGKVRGQIFVPSSASKDDIEKLAMEDEAVKKWTEGKTIRKVIVVPGRLVNIAVS</sequence>
<dbReference type="GO" id="GO:0002161">
    <property type="term" value="F:aminoacyl-tRNA deacylase activity"/>
    <property type="evidence" value="ECO:0007669"/>
    <property type="project" value="InterPro"/>
</dbReference>
<evidence type="ECO:0000259" key="13">
    <source>
        <dbReference type="Pfam" id="PF09334"/>
    </source>
</evidence>
<dbReference type="CDD" id="cd00812">
    <property type="entry name" value="LeuRS_core"/>
    <property type="match status" value="1"/>
</dbReference>
<dbReference type="InterPro" id="IPR013155">
    <property type="entry name" value="M/V/L/I-tRNA-synth_anticd-bd"/>
</dbReference>
<organism evidence="15 16">
    <name type="scientific">Tichowtungia aerotolerans</name>
    <dbReference type="NCBI Taxonomy" id="2697043"/>
    <lineage>
        <taxon>Bacteria</taxon>
        <taxon>Pseudomonadati</taxon>
        <taxon>Kiritimatiellota</taxon>
        <taxon>Tichowtungiia</taxon>
        <taxon>Tichowtungiales</taxon>
        <taxon>Tichowtungiaceae</taxon>
        <taxon>Tichowtungia</taxon>
    </lineage>
</organism>
<evidence type="ECO:0000313" key="15">
    <source>
        <dbReference type="EMBL" id="QHI69037.1"/>
    </source>
</evidence>
<dbReference type="FunFam" id="3.40.50.620:FF:000100">
    <property type="entry name" value="probable leucine--tRNA ligase, mitochondrial"/>
    <property type="match status" value="1"/>
</dbReference>
<dbReference type="RefSeq" id="WP_160627957.1">
    <property type="nucleotide sequence ID" value="NZ_CP047593.1"/>
</dbReference>
<comment type="subcellular location">
    <subcellularLocation>
        <location evidence="9">Cytoplasm</location>
    </subcellularLocation>
</comment>
<feature type="domain" description="Leucyl-tRNA synthetase editing" evidence="14">
    <location>
        <begin position="221"/>
        <end position="413"/>
    </location>
</feature>
<dbReference type="InterPro" id="IPR009080">
    <property type="entry name" value="tRNAsynth_Ia_anticodon-bd"/>
</dbReference>